<organism evidence="2 3">
    <name type="scientific">Oculimacula yallundae</name>
    <dbReference type="NCBI Taxonomy" id="86028"/>
    <lineage>
        <taxon>Eukaryota</taxon>
        <taxon>Fungi</taxon>
        <taxon>Dikarya</taxon>
        <taxon>Ascomycota</taxon>
        <taxon>Pezizomycotina</taxon>
        <taxon>Leotiomycetes</taxon>
        <taxon>Helotiales</taxon>
        <taxon>Ploettnerulaceae</taxon>
        <taxon>Oculimacula</taxon>
    </lineage>
</organism>
<comment type="caution">
    <text evidence="2">The sequence shown here is derived from an EMBL/GenBank/DDBJ whole genome shotgun (WGS) entry which is preliminary data.</text>
</comment>
<sequence length="293" mass="33228">MASHSRPNLPNLLRNSPRDFVTSNNGKYTGKVHPVKAYEFSIFSLFDVEQEQTKRAVTTKQLDEMERHTSLPYVNKTLDFKQEHSTWVFSSTSTVMSESSSEAGLDQDQVKEAPQGRGILLGFCYYPDQDNQDEYTVFGTLNIKGQLVPVMRHGCRAGDDLQLCHTNLNTMIDFSIITFERHLVCFNRDVGALTKYCRIYIRHVDQKVPLSSFVAVKQTKRAMATKRLGEIERHTSPLVIKDGQAYTRRVEDVIGPTPRTKLETQHSSSALTSTAMSRYILDQLIEEAAEELG</sequence>
<feature type="region of interest" description="Disordered" evidence="1">
    <location>
        <begin position="1"/>
        <end position="25"/>
    </location>
</feature>
<name>A0ABR4C1G0_9HELO</name>
<gene>
    <name evidence="2" type="ORF">VTL71DRAFT_5030</name>
</gene>
<reference evidence="2 3" key="1">
    <citation type="journal article" date="2024" name="Commun. Biol.">
        <title>Comparative genomic analysis of thermophilic fungi reveals convergent evolutionary adaptations and gene losses.</title>
        <authorList>
            <person name="Steindorff A.S."/>
            <person name="Aguilar-Pontes M.V."/>
            <person name="Robinson A.J."/>
            <person name="Andreopoulos B."/>
            <person name="LaButti K."/>
            <person name="Kuo A."/>
            <person name="Mondo S."/>
            <person name="Riley R."/>
            <person name="Otillar R."/>
            <person name="Haridas S."/>
            <person name="Lipzen A."/>
            <person name="Grimwood J."/>
            <person name="Schmutz J."/>
            <person name="Clum A."/>
            <person name="Reid I.D."/>
            <person name="Moisan M.C."/>
            <person name="Butler G."/>
            <person name="Nguyen T.T.M."/>
            <person name="Dewar K."/>
            <person name="Conant G."/>
            <person name="Drula E."/>
            <person name="Henrissat B."/>
            <person name="Hansel C."/>
            <person name="Singer S."/>
            <person name="Hutchinson M.I."/>
            <person name="de Vries R.P."/>
            <person name="Natvig D.O."/>
            <person name="Powell A.J."/>
            <person name="Tsang A."/>
            <person name="Grigoriev I.V."/>
        </authorList>
    </citation>
    <scope>NUCLEOTIDE SEQUENCE [LARGE SCALE GENOMIC DNA]</scope>
    <source>
        <strain evidence="2 3">CBS 494.80</strain>
    </source>
</reference>
<keyword evidence="3" id="KW-1185">Reference proteome</keyword>
<evidence type="ECO:0000313" key="3">
    <source>
        <dbReference type="Proteomes" id="UP001595075"/>
    </source>
</evidence>
<dbReference type="EMBL" id="JAZHXI010000015">
    <property type="protein sequence ID" value="KAL2063226.1"/>
    <property type="molecule type" value="Genomic_DNA"/>
</dbReference>
<proteinExistence type="predicted"/>
<evidence type="ECO:0000313" key="2">
    <source>
        <dbReference type="EMBL" id="KAL2063226.1"/>
    </source>
</evidence>
<dbReference type="Proteomes" id="UP001595075">
    <property type="component" value="Unassembled WGS sequence"/>
</dbReference>
<protein>
    <submittedName>
        <fullName evidence="2">Uncharacterized protein</fullName>
    </submittedName>
</protein>
<accession>A0ABR4C1G0</accession>
<evidence type="ECO:0000256" key="1">
    <source>
        <dbReference type="SAM" id="MobiDB-lite"/>
    </source>
</evidence>